<proteinExistence type="predicted"/>
<comment type="caution">
    <text evidence="2">The sequence shown here is derived from an EMBL/GenBank/DDBJ whole genome shotgun (WGS) entry which is preliminary data.</text>
</comment>
<dbReference type="EMBL" id="RIBY02002200">
    <property type="protein sequence ID" value="KAH9822882.1"/>
    <property type="molecule type" value="Genomic_DNA"/>
</dbReference>
<dbReference type="OrthoDB" id="3916215at2759"/>
<accession>A0A9W7SM13</accession>
<reference evidence="2 3" key="2">
    <citation type="journal article" date="2021" name="Curr. Genet.">
        <title>Genetic response to nitrogen starvation in the aggressive Eucalyptus foliar pathogen Teratosphaeria destructans.</title>
        <authorList>
            <person name="Havenga M."/>
            <person name="Wingfield B.D."/>
            <person name="Wingfield M.J."/>
            <person name="Dreyer L.L."/>
            <person name="Roets F."/>
            <person name="Aylward J."/>
        </authorList>
    </citation>
    <scope>NUCLEOTIDE SEQUENCE [LARGE SCALE GENOMIC DNA]</scope>
    <source>
        <strain evidence="2">CMW44962</strain>
    </source>
</reference>
<sequence length="267" mass="28756">MPAKKGARAGRAPPSIASRIKANDKKQPSLKAKDSTVKKSTQGQRKRPIQPRIAKALQDAVEQAPPKPEAEILAVPSVPAHESARAKVRRITNSSFQATPASLFFVKYCGLNTSADTETIALNLLDHFTQPHHALPQLWYGRLHAVSFLLACKLTGVENSIEAVAKAVETQACGLAATESYWSSALVVPVEDVTAGLKAVMARREEIMGLVGDYGLTLTLEQDAVPLVDGVHNEAIDETGEEGVNGAIELEVDLFDFDTYQESEEGT</sequence>
<evidence type="ECO:0000313" key="3">
    <source>
        <dbReference type="Proteomes" id="UP001138500"/>
    </source>
</evidence>
<protein>
    <submittedName>
        <fullName evidence="2">Uncharacterized protein</fullName>
    </submittedName>
</protein>
<evidence type="ECO:0000313" key="2">
    <source>
        <dbReference type="EMBL" id="KAH9822882.1"/>
    </source>
</evidence>
<organism evidence="2 3">
    <name type="scientific">Teratosphaeria destructans</name>
    <dbReference type="NCBI Taxonomy" id="418781"/>
    <lineage>
        <taxon>Eukaryota</taxon>
        <taxon>Fungi</taxon>
        <taxon>Dikarya</taxon>
        <taxon>Ascomycota</taxon>
        <taxon>Pezizomycotina</taxon>
        <taxon>Dothideomycetes</taxon>
        <taxon>Dothideomycetidae</taxon>
        <taxon>Mycosphaerellales</taxon>
        <taxon>Teratosphaeriaceae</taxon>
        <taxon>Teratosphaeria</taxon>
    </lineage>
</organism>
<feature type="compositionally biased region" description="Basic and acidic residues" evidence="1">
    <location>
        <begin position="21"/>
        <end position="37"/>
    </location>
</feature>
<gene>
    <name evidence="2" type="ORF">Tdes44962_MAKER00710</name>
</gene>
<evidence type="ECO:0000256" key="1">
    <source>
        <dbReference type="SAM" id="MobiDB-lite"/>
    </source>
</evidence>
<name>A0A9W7SM13_9PEZI</name>
<feature type="region of interest" description="Disordered" evidence="1">
    <location>
        <begin position="1"/>
        <end position="51"/>
    </location>
</feature>
<keyword evidence="3" id="KW-1185">Reference proteome</keyword>
<dbReference type="Proteomes" id="UP001138500">
    <property type="component" value="Unassembled WGS sequence"/>
</dbReference>
<reference evidence="2 3" key="1">
    <citation type="journal article" date="2018" name="IMA Fungus">
        <title>IMA Genome-F 10: Nine draft genome sequences of Claviceps purpurea s.lat., including C. arundinis, C. humidiphila, and C. cf. spartinae, pseudomolecules for the pitch canker pathogen Fusarium circinatum, draft genome of Davidsoniella eucalypti, Grosmannia galeiformis, Quambalaria eucalypti, and Teratosphaeria destructans.</title>
        <authorList>
            <person name="Wingfield B.D."/>
            <person name="Liu M."/>
            <person name="Nguyen H.D."/>
            <person name="Lane F.A."/>
            <person name="Morgan S.W."/>
            <person name="De Vos L."/>
            <person name="Wilken P.M."/>
            <person name="Duong T.A."/>
            <person name="Aylward J."/>
            <person name="Coetzee M.P."/>
            <person name="Dadej K."/>
            <person name="De Beer Z.W."/>
            <person name="Findlay W."/>
            <person name="Havenga M."/>
            <person name="Kolarik M."/>
            <person name="Menzies J.G."/>
            <person name="Naidoo K."/>
            <person name="Pochopski O."/>
            <person name="Shoukouhi P."/>
            <person name="Santana Q.C."/>
            <person name="Seifert K.A."/>
            <person name="Soal N."/>
            <person name="Steenkamp E.T."/>
            <person name="Tatham C.T."/>
            <person name="van der Nest M.A."/>
            <person name="Wingfield M.J."/>
        </authorList>
    </citation>
    <scope>NUCLEOTIDE SEQUENCE [LARGE SCALE GENOMIC DNA]</scope>
    <source>
        <strain evidence="2">CMW44962</strain>
    </source>
</reference>
<dbReference type="AlphaFoldDB" id="A0A9W7SM13"/>